<proteinExistence type="predicted"/>
<organism evidence="1">
    <name type="scientific">viral metagenome</name>
    <dbReference type="NCBI Taxonomy" id="1070528"/>
    <lineage>
        <taxon>unclassified sequences</taxon>
        <taxon>metagenomes</taxon>
        <taxon>organismal metagenomes</taxon>
    </lineage>
</organism>
<name>A0A6M3LR91_9ZZZZ</name>
<reference evidence="1" key="1">
    <citation type="submission" date="2020-03" db="EMBL/GenBank/DDBJ databases">
        <title>The deep terrestrial virosphere.</title>
        <authorList>
            <person name="Holmfeldt K."/>
            <person name="Nilsson E."/>
            <person name="Simone D."/>
            <person name="Lopez-Fernandez M."/>
            <person name="Wu X."/>
            <person name="de Brujin I."/>
            <person name="Lundin D."/>
            <person name="Andersson A."/>
            <person name="Bertilsson S."/>
            <person name="Dopson M."/>
        </authorList>
    </citation>
    <scope>NUCLEOTIDE SEQUENCE</scope>
    <source>
        <strain evidence="1">MM415B06390</strain>
    </source>
</reference>
<accession>A0A6M3LR91</accession>
<evidence type="ECO:0000313" key="1">
    <source>
        <dbReference type="EMBL" id="QJA97293.1"/>
    </source>
</evidence>
<sequence length="48" mass="5643">MNKLEDLALEQTHWEICLANLTDAIKYLQECQENLAKALKNIDELRQQ</sequence>
<gene>
    <name evidence="1" type="ORF">MM415B06390_0009</name>
</gene>
<protein>
    <submittedName>
        <fullName evidence="1">Uncharacterized protein</fullName>
    </submittedName>
</protein>
<dbReference type="AlphaFoldDB" id="A0A6M3LR91"/>
<dbReference type="EMBL" id="MT143480">
    <property type="protein sequence ID" value="QJA97293.1"/>
    <property type="molecule type" value="Genomic_DNA"/>
</dbReference>